<reference evidence="2" key="1">
    <citation type="journal article" date="2019" name="bioRxiv">
        <title>The Genome of the Zebra Mussel, Dreissena polymorpha: A Resource for Invasive Species Research.</title>
        <authorList>
            <person name="McCartney M.A."/>
            <person name="Auch B."/>
            <person name="Kono T."/>
            <person name="Mallez S."/>
            <person name="Zhang Y."/>
            <person name="Obille A."/>
            <person name="Becker A."/>
            <person name="Abrahante J.E."/>
            <person name="Garbe J."/>
            <person name="Badalamenti J.P."/>
            <person name="Herman A."/>
            <person name="Mangelson H."/>
            <person name="Liachko I."/>
            <person name="Sullivan S."/>
            <person name="Sone E.D."/>
            <person name="Koren S."/>
            <person name="Silverstein K.A.T."/>
            <person name="Beckman K.B."/>
            <person name="Gohl D.M."/>
        </authorList>
    </citation>
    <scope>NUCLEOTIDE SEQUENCE</scope>
    <source>
        <strain evidence="2">Duluth1</strain>
        <tissue evidence="2">Whole animal</tissue>
    </source>
</reference>
<proteinExistence type="predicted"/>
<dbReference type="EMBL" id="JAIWYP010000001">
    <property type="protein sequence ID" value="KAH3878078.1"/>
    <property type="molecule type" value="Genomic_DNA"/>
</dbReference>
<organism evidence="2 3">
    <name type="scientific">Dreissena polymorpha</name>
    <name type="common">Zebra mussel</name>
    <name type="synonym">Mytilus polymorpha</name>
    <dbReference type="NCBI Taxonomy" id="45954"/>
    <lineage>
        <taxon>Eukaryota</taxon>
        <taxon>Metazoa</taxon>
        <taxon>Spiralia</taxon>
        <taxon>Lophotrochozoa</taxon>
        <taxon>Mollusca</taxon>
        <taxon>Bivalvia</taxon>
        <taxon>Autobranchia</taxon>
        <taxon>Heteroconchia</taxon>
        <taxon>Euheterodonta</taxon>
        <taxon>Imparidentia</taxon>
        <taxon>Neoheterodontei</taxon>
        <taxon>Myida</taxon>
        <taxon>Dreissenoidea</taxon>
        <taxon>Dreissenidae</taxon>
        <taxon>Dreissena</taxon>
    </lineage>
</organism>
<dbReference type="AlphaFoldDB" id="A0A9D4MKC5"/>
<dbReference type="Proteomes" id="UP000828390">
    <property type="component" value="Unassembled WGS sequence"/>
</dbReference>
<evidence type="ECO:0000256" key="1">
    <source>
        <dbReference type="SAM" id="MobiDB-lite"/>
    </source>
</evidence>
<comment type="caution">
    <text evidence="2">The sequence shown here is derived from an EMBL/GenBank/DDBJ whole genome shotgun (WGS) entry which is preliminary data.</text>
</comment>
<evidence type="ECO:0000313" key="2">
    <source>
        <dbReference type="EMBL" id="KAH3878078.1"/>
    </source>
</evidence>
<name>A0A9D4MKC5_DREPO</name>
<feature type="region of interest" description="Disordered" evidence="1">
    <location>
        <begin position="1"/>
        <end position="23"/>
    </location>
</feature>
<accession>A0A9D4MKC5</accession>
<keyword evidence="3" id="KW-1185">Reference proteome</keyword>
<evidence type="ECO:0000313" key="3">
    <source>
        <dbReference type="Proteomes" id="UP000828390"/>
    </source>
</evidence>
<protein>
    <submittedName>
        <fullName evidence="2">Uncharacterized protein</fullName>
    </submittedName>
</protein>
<gene>
    <name evidence="2" type="ORF">DPMN_001960</name>
</gene>
<sequence length="92" mass="10244">MGTKHFGYETNLGERGSSTHGDFDTFSETGRRVTFSIKSENHYIWGFPSVKTFEVRPVSCLVPVPNLSIKLKEDGNQAAFTFINDNQRGGAD</sequence>
<reference evidence="2" key="2">
    <citation type="submission" date="2020-11" db="EMBL/GenBank/DDBJ databases">
        <authorList>
            <person name="McCartney M.A."/>
            <person name="Auch B."/>
            <person name="Kono T."/>
            <person name="Mallez S."/>
            <person name="Becker A."/>
            <person name="Gohl D.M."/>
            <person name="Silverstein K.A.T."/>
            <person name="Koren S."/>
            <person name="Bechman K.B."/>
            <person name="Herman A."/>
            <person name="Abrahante J.E."/>
            <person name="Garbe J."/>
        </authorList>
    </citation>
    <scope>NUCLEOTIDE SEQUENCE</scope>
    <source>
        <strain evidence="2">Duluth1</strain>
        <tissue evidence="2">Whole animal</tissue>
    </source>
</reference>